<gene>
    <name evidence="2" type="ORF">Y1Q_0006083</name>
</gene>
<feature type="region of interest" description="Disordered" evidence="1">
    <location>
        <begin position="1"/>
        <end position="22"/>
    </location>
</feature>
<evidence type="ECO:0000313" key="3">
    <source>
        <dbReference type="Proteomes" id="UP000050525"/>
    </source>
</evidence>
<protein>
    <submittedName>
        <fullName evidence="2">Uncharacterized protein</fullName>
    </submittedName>
</protein>
<organism evidence="2 3">
    <name type="scientific">Alligator mississippiensis</name>
    <name type="common">American alligator</name>
    <dbReference type="NCBI Taxonomy" id="8496"/>
    <lineage>
        <taxon>Eukaryota</taxon>
        <taxon>Metazoa</taxon>
        <taxon>Chordata</taxon>
        <taxon>Craniata</taxon>
        <taxon>Vertebrata</taxon>
        <taxon>Euteleostomi</taxon>
        <taxon>Archelosauria</taxon>
        <taxon>Archosauria</taxon>
        <taxon>Crocodylia</taxon>
        <taxon>Alligatoridae</taxon>
        <taxon>Alligatorinae</taxon>
        <taxon>Alligator</taxon>
    </lineage>
</organism>
<feature type="compositionally biased region" description="Basic residues" evidence="1">
    <location>
        <begin position="1"/>
        <end position="14"/>
    </location>
</feature>
<comment type="caution">
    <text evidence="2">The sequence shown here is derived from an EMBL/GenBank/DDBJ whole genome shotgun (WGS) entry which is preliminary data.</text>
</comment>
<accession>A0A151N3Z6</accession>
<evidence type="ECO:0000313" key="2">
    <source>
        <dbReference type="EMBL" id="KYO31510.1"/>
    </source>
</evidence>
<evidence type="ECO:0000256" key="1">
    <source>
        <dbReference type="SAM" id="MobiDB-lite"/>
    </source>
</evidence>
<dbReference type="Proteomes" id="UP000050525">
    <property type="component" value="Unassembled WGS sequence"/>
</dbReference>
<proteinExistence type="predicted"/>
<sequence length="71" mass="8160">MMQRTVHQRTRGRQQHLSILPSPSLGCGPDWVVDIQNEKPELNRSRFQEVLLRMVVELDGEEEGSCVSSRL</sequence>
<reference evidence="2 3" key="1">
    <citation type="journal article" date="2012" name="Genome Biol.">
        <title>Sequencing three crocodilian genomes to illuminate the evolution of archosaurs and amniotes.</title>
        <authorList>
            <person name="St John J.A."/>
            <person name="Braun E.L."/>
            <person name="Isberg S.R."/>
            <person name="Miles L.G."/>
            <person name="Chong A.Y."/>
            <person name="Gongora J."/>
            <person name="Dalzell P."/>
            <person name="Moran C."/>
            <person name="Bed'hom B."/>
            <person name="Abzhanov A."/>
            <person name="Burgess S.C."/>
            <person name="Cooksey A.M."/>
            <person name="Castoe T.A."/>
            <person name="Crawford N.G."/>
            <person name="Densmore L.D."/>
            <person name="Drew J.C."/>
            <person name="Edwards S.V."/>
            <person name="Faircloth B.C."/>
            <person name="Fujita M.K."/>
            <person name="Greenwold M.J."/>
            <person name="Hoffmann F.G."/>
            <person name="Howard J.M."/>
            <person name="Iguchi T."/>
            <person name="Janes D.E."/>
            <person name="Khan S.Y."/>
            <person name="Kohno S."/>
            <person name="de Koning A.J."/>
            <person name="Lance S.L."/>
            <person name="McCarthy F.M."/>
            <person name="McCormack J.E."/>
            <person name="Merchant M.E."/>
            <person name="Peterson D.G."/>
            <person name="Pollock D.D."/>
            <person name="Pourmand N."/>
            <person name="Raney B.J."/>
            <person name="Roessler K.A."/>
            <person name="Sanford J.R."/>
            <person name="Sawyer R.H."/>
            <person name="Schmidt C.J."/>
            <person name="Triplett E.W."/>
            <person name="Tuberville T.D."/>
            <person name="Venegas-Anaya M."/>
            <person name="Howard J.T."/>
            <person name="Jarvis E.D."/>
            <person name="Guillette L.J.Jr."/>
            <person name="Glenn T.C."/>
            <person name="Green R.E."/>
            <person name="Ray D.A."/>
        </authorList>
    </citation>
    <scope>NUCLEOTIDE SEQUENCE [LARGE SCALE GENOMIC DNA]</scope>
    <source>
        <strain evidence="2">KSC_2009_1</strain>
    </source>
</reference>
<keyword evidence="3" id="KW-1185">Reference proteome</keyword>
<dbReference type="EMBL" id="AKHW03004073">
    <property type="protein sequence ID" value="KYO31510.1"/>
    <property type="molecule type" value="Genomic_DNA"/>
</dbReference>
<name>A0A151N3Z6_ALLMI</name>
<dbReference type="AlphaFoldDB" id="A0A151N3Z6"/>